<dbReference type="KEGG" id="pej:FYC62_03900"/>
<dbReference type="Proteomes" id="UP000323653">
    <property type="component" value="Chromosome"/>
</dbReference>
<evidence type="ECO:0000313" key="3">
    <source>
        <dbReference type="Proteomes" id="UP000323653"/>
    </source>
</evidence>
<organism evidence="2 3">
    <name type="scientific">Pedobacter aquae</name>
    <dbReference type="NCBI Taxonomy" id="2605747"/>
    <lineage>
        <taxon>Bacteria</taxon>
        <taxon>Pseudomonadati</taxon>
        <taxon>Bacteroidota</taxon>
        <taxon>Sphingobacteriia</taxon>
        <taxon>Sphingobacteriales</taxon>
        <taxon>Sphingobacteriaceae</taxon>
        <taxon>Pedobacter</taxon>
    </lineage>
</organism>
<dbReference type="AlphaFoldDB" id="A0A5C0VFT8"/>
<proteinExistence type="predicted"/>
<sequence>MAKKNLENNGKKWTNEEVEKLKKLADGNKPTPLMAYELKRTENSIRAKARQEKVSLQPTNKSPYDTKVSDAKKGKK</sequence>
<feature type="compositionally biased region" description="Basic and acidic residues" evidence="1">
    <location>
        <begin position="42"/>
        <end position="53"/>
    </location>
</feature>
<dbReference type="RefSeq" id="WP_149073992.1">
    <property type="nucleotide sequence ID" value="NZ_CP043329.1"/>
</dbReference>
<feature type="compositionally biased region" description="Polar residues" evidence="1">
    <location>
        <begin position="54"/>
        <end position="63"/>
    </location>
</feature>
<feature type="compositionally biased region" description="Basic and acidic residues" evidence="1">
    <location>
        <begin position="67"/>
        <end position="76"/>
    </location>
</feature>
<dbReference type="EMBL" id="CP043329">
    <property type="protein sequence ID" value="QEK50907.1"/>
    <property type="molecule type" value="Genomic_DNA"/>
</dbReference>
<accession>A0A5C0VFT8</accession>
<protein>
    <submittedName>
        <fullName evidence="2">Uncharacterized protein</fullName>
    </submittedName>
</protein>
<evidence type="ECO:0000256" key="1">
    <source>
        <dbReference type="SAM" id="MobiDB-lite"/>
    </source>
</evidence>
<keyword evidence="3" id="KW-1185">Reference proteome</keyword>
<feature type="region of interest" description="Disordered" evidence="1">
    <location>
        <begin position="42"/>
        <end position="76"/>
    </location>
</feature>
<name>A0A5C0VFT8_9SPHI</name>
<evidence type="ECO:0000313" key="2">
    <source>
        <dbReference type="EMBL" id="QEK50907.1"/>
    </source>
</evidence>
<gene>
    <name evidence="2" type="ORF">FYC62_03900</name>
</gene>
<reference evidence="2 3" key="1">
    <citation type="submission" date="2019-08" db="EMBL/GenBank/DDBJ databases">
        <title>Pedobacter sp. nov., isolated from Han river, South Korea.</title>
        <authorList>
            <person name="Lee D.-H."/>
            <person name="Kim Y.-S."/>
            <person name="Hwang E.-M."/>
            <person name="Le Tran T.C."/>
            <person name="Cha C.-J."/>
        </authorList>
    </citation>
    <scope>NUCLEOTIDE SEQUENCE [LARGE SCALE GENOMIC DNA]</scope>
    <source>
        <strain evidence="2 3">CJ43</strain>
    </source>
</reference>